<evidence type="ECO:0000256" key="1">
    <source>
        <dbReference type="SAM" id="MobiDB-lite"/>
    </source>
</evidence>
<comment type="caution">
    <text evidence="2">The sequence shown here is derived from an EMBL/GenBank/DDBJ whole genome shotgun (WGS) entry which is preliminary data.</text>
</comment>
<dbReference type="EMBL" id="NPIC01000010">
    <property type="protein sequence ID" value="RDL32571.1"/>
    <property type="molecule type" value="Genomic_DNA"/>
</dbReference>
<evidence type="ECO:0000313" key="2">
    <source>
        <dbReference type="EMBL" id="RDL32571.1"/>
    </source>
</evidence>
<gene>
    <name evidence="2" type="ORF">BP5553_09027</name>
</gene>
<keyword evidence="3" id="KW-1185">Reference proteome</keyword>
<feature type="compositionally biased region" description="Acidic residues" evidence="1">
    <location>
        <begin position="101"/>
        <end position="110"/>
    </location>
</feature>
<reference evidence="2 3" key="1">
    <citation type="journal article" date="2018" name="IMA Fungus">
        <title>IMA Genome-F 9: Draft genome sequence of Annulohypoxylon stygium, Aspergillus mulundensis, Berkeleyomyces basicola (syn. Thielaviopsis basicola), Ceratocystis smalleyi, two Cercospora beticola strains, Coleophoma cylindrospora, Fusarium fracticaudum, Phialophora cf. hyalina, and Morchella septimelata.</title>
        <authorList>
            <person name="Wingfield B.D."/>
            <person name="Bills G.F."/>
            <person name="Dong Y."/>
            <person name="Huang W."/>
            <person name="Nel W.J."/>
            <person name="Swalarsk-Parry B.S."/>
            <person name="Vaghefi N."/>
            <person name="Wilken P.M."/>
            <person name="An Z."/>
            <person name="de Beer Z.W."/>
            <person name="De Vos L."/>
            <person name="Chen L."/>
            <person name="Duong T.A."/>
            <person name="Gao Y."/>
            <person name="Hammerbacher A."/>
            <person name="Kikkert J.R."/>
            <person name="Li Y."/>
            <person name="Li H."/>
            <person name="Li K."/>
            <person name="Li Q."/>
            <person name="Liu X."/>
            <person name="Ma X."/>
            <person name="Naidoo K."/>
            <person name="Pethybridge S.J."/>
            <person name="Sun J."/>
            <person name="Steenkamp E.T."/>
            <person name="van der Nest M.A."/>
            <person name="van Wyk S."/>
            <person name="Wingfield M.J."/>
            <person name="Xiong C."/>
            <person name="Yue Q."/>
            <person name="Zhang X."/>
        </authorList>
    </citation>
    <scope>NUCLEOTIDE SEQUENCE [LARGE SCALE GENOMIC DNA]</scope>
    <source>
        <strain evidence="2 3">BP 5553</strain>
    </source>
</reference>
<dbReference type="Gene3D" id="2.130.10.10">
    <property type="entry name" value="YVTN repeat-like/Quinoprotein amine dehydrogenase"/>
    <property type="match status" value="1"/>
</dbReference>
<accession>A0A370TDR6</accession>
<dbReference type="STRING" id="2656787.A0A370TDR6"/>
<dbReference type="OrthoDB" id="5323870at2759"/>
<organism evidence="2 3">
    <name type="scientific">Venustampulla echinocandica</name>
    <dbReference type="NCBI Taxonomy" id="2656787"/>
    <lineage>
        <taxon>Eukaryota</taxon>
        <taxon>Fungi</taxon>
        <taxon>Dikarya</taxon>
        <taxon>Ascomycota</taxon>
        <taxon>Pezizomycotina</taxon>
        <taxon>Leotiomycetes</taxon>
        <taxon>Helotiales</taxon>
        <taxon>Pleuroascaceae</taxon>
        <taxon>Venustampulla</taxon>
    </lineage>
</organism>
<dbReference type="GeneID" id="43601876"/>
<evidence type="ECO:0000313" key="3">
    <source>
        <dbReference type="Proteomes" id="UP000254866"/>
    </source>
</evidence>
<dbReference type="SUPFAM" id="SSF50978">
    <property type="entry name" value="WD40 repeat-like"/>
    <property type="match status" value="1"/>
</dbReference>
<evidence type="ECO:0008006" key="4">
    <source>
        <dbReference type="Google" id="ProtNLM"/>
    </source>
</evidence>
<name>A0A370TDR6_9HELO</name>
<feature type="region of interest" description="Disordered" evidence="1">
    <location>
        <begin position="87"/>
        <end position="112"/>
    </location>
</feature>
<dbReference type="Proteomes" id="UP000254866">
    <property type="component" value="Unassembled WGS sequence"/>
</dbReference>
<dbReference type="InterPro" id="IPR036322">
    <property type="entry name" value="WD40_repeat_dom_sf"/>
</dbReference>
<protein>
    <recommendedName>
        <fullName evidence="4">Nucleoporin NUP37</fullName>
    </recommendedName>
</protein>
<dbReference type="AlphaFoldDB" id="A0A370TDR6"/>
<dbReference type="InterPro" id="IPR015943">
    <property type="entry name" value="WD40/YVTN_repeat-like_dom_sf"/>
</dbReference>
<sequence>MAPNLRPPRISRNQQNTQLSYELPQRIHTAKTYPRLSPNGSTVILYGLENGVRVVWRGGKAFKAPSEPSAASQKANGAEDAVILLDSDDEAGPPQKFDDKPEFEDEEEEVDPLKPHPEILQTLDLHLGTNVFHIALLPTAVLKAEGATWRGLEPLKQKIVFTASCGDNDLRLITLPLIPPSPASKARPEFRSSFAEAYAGNGRWGETVTLLKGHQSPSAGVAMTASFGTSPKNNSNSSATAGAQIIVASHSLEVTGLLLLYRISVKSQPRHVEPFQKIHLASPAKSISFNPSLSGQRSSHLLLADTKGTCRIYDYSKLSTSSEEGSESTVAERGTWLLPLYAPFQGTKDNQQAAHPMSAHAGFGRKTIIDAQWVSGGKAVIVLLDDGEWGIWDIEGYGPGASKGGLQREGVNGGSVSEFSLVGYIDIAAKPRQSGAPQITGPKFVPMTPSTRKAIELFSKCAASNGIVNGQISVAEIRSSSPTSPSEESVAFWLGETFALISNLQKYWTARNSKPAKGGQGNLFGGGPSGSGLIRLEGIDLQGEQCSGIEQLTKRAPTQADLPTDLLILGEHRFTILSIKSQTKEVKARVPSSRSALEEKTGNNAMDLDVIGIDQALARMENVQPKRGKLFGA</sequence>
<proteinExistence type="predicted"/>
<dbReference type="RefSeq" id="XP_031866293.1">
    <property type="nucleotide sequence ID" value="XM_032017650.1"/>
</dbReference>